<dbReference type="Proteomes" id="UP000783686">
    <property type="component" value="Unassembled WGS sequence"/>
</dbReference>
<dbReference type="EMBL" id="CAJFDH010000005">
    <property type="protein sequence ID" value="CAD5223986.1"/>
    <property type="molecule type" value="Genomic_DNA"/>
</dbReference>
<evidence type="ECO:0000313" key="2">
    <source>
        <dbReference type="EMBL" id="CAD5223986.1"/>
    </source>
</evidence>
<proteinExistence type="predicted"/>
<dbReference type="OrthoDB" id="5805665at2759"/>
<gene>
    <name evidence="2" type="ORF">BOKJ2_LOCUS10756</name>
</gene>
<sequence length="133" mass="15003">MLQRFRGYRDDVTKPPYSIDLVIDRVHIVAGNINEMTHVIRENGQVIANKGDTVVEHFNVNFAKLSENVTDMVSAADDKFASFPLSILYTLLIVALIAIFLAMVFLAIYSLHKFTSKKYRTLDSPQPSEISVI</sequence>
<name>A0A811L8W8_9BILA</name>
<keyword evidence="1" id="KW-1133">Transmembrane helix</keyword>
<evidence type="ECO:0000256" key="1">
    <source>
        <dbReference type="SAM" id="Phobius"/>
    </source>
</evidence>
<organism evidence="2 3">
    <name type="scientific">Bursaphelenchus okinawaensis</name>
    <dbReference type="NCBI Taxonomy" id="465554"/>
    <lineage>
        <taxon>Eukaryota</taxon>
        <taxon>Metazoa</taxon>
        <taxon>Ecdysozoa</taxon>
        <taxon>Nematoda</taxon>
        <taxon>Chromadorea</taxon>
        <taxon>Rhabditida</taxon>
        <taxon>Tylenchina</taxon>
        <taxon>Tylenchomorpha</taxon>
        <taxon>Aphelenchoidea</taxon>
        <taxon>Aphelenchoididae</taxon>
        <taxon>Bursaphelenchus</taxon>
    </lineage>
</organism>
<dbReference type="Proteomes" id="UP000614601">
    <property type="component" value="Unassembled WGS sequence"/>
</dbReference>
<evidence type="ECO:0000313" key="3">
    <source>
        <dbReference type="Proteomes" id="UP000614601"/>
    </source>
</evidence>
<dbReference type="EMBL" id="CAJFCW020000005">
    <property type="protein sequence ID" value="CAG9119305.1"/>
    <property type="molecule type" value="Genomic_DNA"/>
</dbReference>
<keyword evidence="3" id="KW-1185">Reference proteome</keyword>
<feature type="transmembrane region" description="Helical" evidence="1">
    <location>
        <begin position="87"/>
        <end position="111"/>
    </location>
</feature>
<comment type="caution">
    <text evidence="2">The sequence shown here is derived from an EMBL/GenBank/DDBJ whole genome shotgun (WGS) entry which is preliminary data.</text>
</comment>
<reference evidence="2" key="1">
    <citation type="submission" date="2020-09" db="EMBL/GenBank/DDBJ databases">
        <authorList>
            <person name="Kikuchi T."/>
        </authorList>
    </citation>
    <scope>NUCLEOTIDE SEQUENCE</scope>
    <source>
        <strain evidence="2">SH1</strain>
    </source>
</reference>
<protein>
    <submittedName>
        <fullName evidence="2">Uncharacterized protein</fullName>
    </submittedName>
</protein>
<accession>A0A811L8W8</accession>
<dbReference type="AlphaFoldDB" id="A0A811L8W8"/>
<keyword evidence="1" id="KW-0812">Transmembrane</keyword>
<keyword evidence="1" id="KW-0472">Membrane</keyword>